<gene>
    <name evidence="3" type="ordered locus">VC0395_A0593</name>
</gene>
<reference evidence="3 4" key="1">
    <citation type="submission" date="2007-03" db="EMBL/GenBank/DDBJ databases">
        <authorList>
            <person name="Heidelberg J."/>
        </authorList>
    </citation>
    <scope>NUCLEOTIDE SEQUENCE [LARGE SCALE GENOMIC DNA]</scope>
    <source>
        <strain evidence="4">ATCC 39541 / Classical Ogawa 395 / O395</strain>
    </source>
</reference>
<dbReference type="eggNOG" id="COG1266">
    <property type="taxonomic scope" value="Bacteria"/>
</dbReference>
<dbReference type="EMBL" id="CP000627">
    <property type="protein sequence ID" value="ABQ20594.1"/>
    <property type="molecule type" value="Genomic_DNA"/>
</dbReference>
<feature type="transmembrane region" description="Helical" evidence="1">
    <location>
        <begin position="173"/>
        <end position="194"/>
    </location>
</feature>
<feature type="transmembrane region" description="Helical" evidence="1">
    <location>
        <begin position="146"/>
        <end position="167"/>
    </location>
</feature>
<feature type="transmembrane region" description="Helical" evidence="1">
    <location>
        <begin position="206"/>
        <end position="224"/>
    </location>
</feature>
<feature type="transmembrane region" description="Helical" evidence="1">
    <location>
        <begin position="32"/>
        <end position="62"/>
    </location>
</feature>
<evidence type="ECO:0000256" key="1">
    <source>
        <dbReference type="SAM" id="Phobius"/>
    </source>
</evidence>
<dbReference type="KEGG" id="vco:VC0395_A0593"/>
<dbReference type="AlphaFoldDB" id="A0A0H3AJ81"/>
<organism evidence="3 4">
    <name type="scientific">Vibrio cholerae serotype O1 (strain ATCC 39541 / Classical Ogawa 395 / O395)</name>
    <dbReference type="NCBI Taxonomy" id="345073"/>
    <lineage>
        <taxon>Bacteria</taxon>
        <taxon>Pseudomonadati</taxon>
        <taxon>Pseudomonadota</taxon>
        <taxon>Gammaproteobacteria</taxon>
        <taxon>Vibrionales</taxon>
        <taxon>Vibrionaceae</taxon>
        <taxon>Vibrio</taxon>
    </lineage>
</organism>
<dbReference type="RefSeq" id="WP_000926911.1">
    <property type="nucleotide sequence ID" value="NC_009457.1"/>
</dbReference>
<protein>
    <submittedName>
        <fullName evidence="3">Membrane protein</fullName>
    </submittedName>
</protein>
<name>A0A0H3AJ81_VIBC3</name>
<feature type="domain" description="CAAX prenyl protease 2/Lysostaphin resistance protein A-like" evidence="2">
    <location>
        <begin position="173"/>
        <end position="263"/>
    </location>
</feature>
<keyword evidence="1" id="KW-0812">Transmembrane</keyword>
<keyword evidence="1" id="KW-1133">Transmembrane helix</keyword>
<dbReference type="GO" id="GO:0080120">
    <property type="term" value="P:CAAX-box protein maturation"/>
    <property type="evidence" value="ECO:0007669"/>
    <property type="project" value="UniProtKB-ARBA"/>
</dbReference>
<dbReference type="KEGG" id="vcr:VC395_1089"/>
<dbReference type="PATRIC" id="fig|345073.21.peg.1057"/>
<evidence type="ECO:0000313" key="4">
    <source>
        <dbReference type="Proteomes" id="UP000000249"/>
    </source>
</evidence>
<feature type="transmembrane region" description="Helical" evidence="1">
    <location>
        <begin position="230"/>
        <end position="248"/>
    </location>
</feature>
<dbReference type="Proteomes" id="UP000000249">
    <property type="component" value="Chromosome 1"/>
</dbReference>
<feature type="transmembrane region" description="Helical" evidence="1">
    <location>
        <begin position="74"/>
        <end position="91"/>
    </location>
</feature>
<dbReference type="GeneID" id="69720232"/>
<dbReference type="InterPro" id="IPR003675">
    <property type="entry name" value="Rce1/LyrA-like_dom"/>
</dbReference>
<feature type="transmembrane region" description="Helical" evidence="1">
    <location>
        <begin position="255"/>
        <end position="274"/>
    </location>
</feature>
<evidence type="ECO:0000313" key="3">
    <source>
        <dbReference type="EMBL" id="ABQ20594.1"/>
    </source>
</evidence>
<sequence length="276" mass="30242">MLLSASALLWLPLALAIMAGFARYHRVSWGLLIITLLSALGSGYLTFVGAGIICVGFALAYLAANGQSHWRTTAWVALLLWCLALFLHWLPGFSNLKVLDKVIASAHSTPFSLYLNLDKPLVFFALLLAFPALLGQSKTANIKATLLTLVPLFALLPIAVWLGALAFEWSLPEWWWIFALNNLLFTCVAEEALFRGLIQQKAQQQFGAIAGLLIASALFGMAHFAGGPLLMIFAALAGLGYGLVFHFTGRLWVSVGVHFLFNFAHLLFFTYPMLAR</sequence>
<keyword evidence="1" id="KW-0472">Membrane</keyword>
<feature type="transmembrane region" description="Helical" evidence="1">
    <location>
        <begin position="111"/>
        <end position="134"/>
    </location>
</feature>
<evidence type="ECO:0000259" key="2">
    <source>
        <dbReference type="Pfam" id="PF02517"/>
    </source>
</evidence>
<accession>A0A0H3AJ81</accession>
<dbReference type="Pfam" id="PF02517">
    <property type="entry name" value="Rce1-like"/>
    <property type="match status" value="1"/>
</dbReference>
<proteinExistence type="predicted"/>
<dbReference type="GO" id="GO:0004175">
    <property type="term" value="F:endopeptidase activity"/>
    <property type="evidence" value="ECO:0007669"/>
    <property type="project" value="UniProtKB-ARBA"/>
</dbReference>
<dbReference type="OrthoDB" id="5322702at2"/>